<keyword evidence="5" id="KW-0443">Lipid metabolism</keyword>
<evidence type="ECO:0000256" key="3">
    <source>
        <dbReference type="ARBA" id="ARBA00022679"/>
    </source>
</evidence>
<keyword evidence="4" id="KW-0949">S-adenosyl-L-methionine</keyword>
<keyword evidence="3 7" id="KW-0808">Transferase</keyword>
<dbReference type="GO" id="GO:0008610">
    <property type="term" value="P:lipid biosynthetic process"/>
    <property type="evidence" value="ECO:0007669"/>
    <property type="project" value="InterPro"/>
</dbReference>
<evidence type="ECO:0000313" key="7">
    <source>
        <dbReference type="EMBL" id="TFW11118.1"/>
    </source>
</evidence>
<name>A0A4Y9RUZ1_9CAUL</name>
<proteinExistence type="inferred from homology"/>
<organism evidence="7 8">
    <name type="scientific">Brevundimonas intermedia</name>
    <dbReference type="NCBI Taxonomy" id="74315"/>
    <lineage>
        <taxon>Bacteria</taxon>
        <taxon>Pseudomonadati</taxon>
        <taxon>Pseudomonadota</taxon>
        <taxon>Alphaproteobacteria</taxon>
        <taxon>Caulobacterales</taxon>
        <taxon>Caulobacteraceae</taxon>
        <taxon>Brevundimonas</taxon>
    </lineage>
</organism>
<gene>
    <name evidence="7" type="ORF">EGY25_15700</name>
</gene>
<dbReference type="EMBL" id="SPVH01000007">
    <property type="protein sequence ID" value="TFW11118.1"/>
    <property type="molecule type" value="Genomic_DNA"/>
</dbReference>
<reference evidence="7 8" key="1">
    <citation type="submission" date="2019-03" db="EMBL/GenBank/DDBJ databases">
        <title>Draft genome of Brevundimonas sp. a heavy metal resistant soil bacteria.</title>
        <authorList>
            <person name="Soto J."/>
        </authorList>
    </citation>
    <scope>NUCLEOTIDE SEQUENCE [LARGE SCALE GENOMIC DNA]</scope>
    <source>
        <strain evidence="7 8">B-10</strain>
    </source>
</reference>
<comment type="similarity">
    <text evidence="1">Belongs to the CFA/CMAS family.</text>
</comment>
<dbReference type="CDD" id="cd02440">
    <property type="entry name" value="AdoMet_MTases"/>
    <property type="match status" value="1"/>
</dbReference>
<evidence type="ECO:0000256" key="6">
    <source>
        <dbReference type="PIRSR" id="PIRSR003085-1"/>
    </source>
</evidence>
<keyword evidence="2 7" id="KW-0489">Methyltransferase</keyword>
<evidence type="ECO:0000256" key="4">
    <source>
        <dbReference type="ARBA" id="ARBA00022691"/>
    </source>
</evidence>
<dbReference type="PIRSF" id="PIRSF003085">
    <property type="entry name" value="CMAS"/>
    <property type="match status" value="1"/>
</dbReference>
<evidence type="ECO:0000313" key="8">
    <source>
        <dbReference type="Proteomes" id="UP000298216"/>
    </source>
</evidence>
<feature type="active site" evidence="6">
    <location>
        <position position="387"/>
    </location>
</feature>
<dbReference type="GO" id="GO:0008168">
    <property type="term" value="F:methyltransferase activity"/>
    <property type="evidence" value="ECO:0007669"/>
    <property type="project" value="UniProtKB-KW"/>
</dbReference>
<dbReference type="OrthoDB" id="9782855at2"/>
<dbReference type="PANTHER" id="PTHR43667:SF2">
    <property type="entry name" value="FATTY ACID C-METHYL TRANSFERASE"/>
    <property type="match status" value="1"/>
</dbReference>
<evidence type="ECO:0000256" key="5">
    <source>
        <dbReference type="ARBA" id="ARBA00023098"/>
    </source>
</evidence>
<comment type="caution">
    <text evidence="7">The sequence shown here is derived from an EMBL/GenBank/DDBJ whole genome shotgun (WGS) entry which is preliminary data.</text>
</comment>
<dbReference type="InterPro" id="IPR003333">
    <property type="entry name" value="CMAS"/>
</dbReference>
<keyword evidence="8" id="KW-1185">Reference proteome</keyword>
<dbReference type="GO" id="GO:0032259">
    <property type="term" value="P:methylation"/>
    <property type="evidence" value="ECO:0007669"/>
    <property type="project" value="UniProtKB-KW"/>
</dbReference>
<dbReference type="Pfam" id="PF02353">
    <property type="entry name" value="CMAS"/>
    <property type="match status" value="1"/>
</dbReference>
<protein>
    <submittedName>
        <fullName evidence="7">Class I SAM-dependent methyltransferase</fullName>
    </submittedName>
</protein>
<evidence type="ECO:0000256" key="2">
    <source>
        <dbReference type="ARBA" id="ARBA00022603"/>
    </source>
</evidence>
<dbReference type="RefSeq" id="WP_135195946.1">
    <property type="nucleotide sequence ID" value="NZ_SPVH01000007.1"/>
</dbReference>
<evidence type="ECO:0000256" key="1">
    <source>
        <dbReference type="ARBA" id="ARBA00010815"/>
    </source>
</evidence>
<sequence>MSLATTDLAAASARTPRVFAMLLRLLASNWTYGRLTVHLPNGEAHVLEGEQPGPSGVMHVKDYGFARRVLAAGDIGFAEGYMAGEWDSPHLAALLETLVDNYDHIRRLFDGNWLMMAVNWLAHRSNRNSRTGSRKNIHAHYDLGNAFYLNWLDTSMTYSSARFSREDETLEAGQREKYASLARMMDIKPGMSVLEIGCGWGGFAEFAAREIGANVTGITISKEQHDFAQQRLFNAGLTEKARIELIDYRDVQGQFDRVASIEMFEAVGKEYWPAYFDKVHDVLKPGGVAGLQIITIQDALFEEYNARTDFIQKYVFPGGMLPSEERLAPVTSTAGLSWQAVERFGLDYASTLKRWDERFQASWSEISRIPGFDERFRRLWRFYLAYCEAGFRSGRTDVMQLALSRP</sequence>
<dbReference type="AlphaFoldDB" id="A0A4Y9RUZ1"/>
<dbReference type="InterPro" id="IPR029063">
    <property type="entry name" value="SAM-dependent_MTases_sf"/>
</dbReference>
<dbReference type="InterPro" id="IPR050723">
    <property type="entry name" value="CFA/CMAS"/>
</dbReference>
<accession>A0A4Y9RUZ1</accession>
<dbReference type="PANTHER" id="PTHR43667">
    <property type="entry name" value="CYCLOPROPANE-FATTY-ACYL-PHOSPHOLIPID SYNTHASE"/>
    <property type="match status" value="1"/>
</dbReference>
<dbReference type="SUPFAM" id="SSF53335">
    <property type="entry name" value="S-adenosyl-L-methionine-dependent methyltransferases"/>
    <property type="match status" value="1"/>
</dbReference>
<dbReference type="Gene3D" id="3.40.50.150">
    <property type="entry name" value="Vaccinia Virus protein VP39"/>
    <property type="match status" value="1"/>
</dbReference>
<dbReference type="Proteomes" id="UP000298216">
    <property type="component" value="Unassembled WGS sequence"/>
</dbReference>